<evidence type="ECO:0000313" key="1">
    <source>
        <dbReference type="EMBL" id="MBP2386778.1"/>
    </source>
</evidence>
<accession>A0ABS4XEG7</accession>
<evidence type="ECO:0000313" key="2">
    <source>
        <dbReference type="Proteomes" id="UP001296993"/>
    </source>
</evidence>
<dbReference type="InterPro" id="IPR027417">
    <property type="entry name" value="P-loop_NTPase"/>
</dbReference>
<dbReference type="Proteomes" id="UP001296993">
    <property type="component" value="Unassembled WGS sequence"/>
</dbReference>
<comment type="caution">
    <text evidence="1">The sequence shown here is derived from an EMBL/GenBank/DDBJ whole genome shotgun (WGS) entry which is preliminary data.</text>
</comment>
<protein>
    <submittedName>
        <fullName evidence="1">Ribosome-binding ATPase YchF (GTP1/OBG family)</fullName>
    </submittedName>
</protein>
<dbReference type="EMBL" id="JAGIOF010000001">
    <property type="protein sequence ID" value="MBP2386778.1"/>
    <property type="molecule type" value="Genomic_DNA"/>
</dbReference>
<gene>
    <name evidence="1" type="ORF">JOF47_002289</name>
</gene>
<name>A0ABS4XEG7_9MICC</name>
<sequence>MISAPDVLDPAENLPNGKWIHCLVDDATNLSDTALRAEKTAASFIDAVKAAGIAMQEELPALVGPAEAIFLDVQFESELSELTEEEAEEMLEDAGHTELGLDNLARADRRLVGIFQRLARGASRKQLPIERSEVAHRHENA</sequence>
<dbReference type="Gene3D" id="3.40.50.300">
    <property type="entry name" value="P-loop containing nucleotide triphosphate hydrolases"/>
    <property type="match status" value="1"/>
</dbReference>
<dbReference type="RefSeq" id="WP_209997915.1">
    <property type="nucleotide sequence ID" value="NZ_JAGIOF010000001.1"/>
</dbReference>
<reference evidence="1 2" key="1">
    <citation type="submission" date="2021-03" db="EMBL/GenBank/DDBJ databases">
        <title>Sequencing the genomes of 1000 actinobacteria strains.</title>
        <authorList>
            <person name="Klenk H.-P."/>
        </authorList>
    </citation>
    <scope>NUCLEOTIDE SEQUENCE [LARGE SCALE GENOMIC DNA]</scope>
    <source>
        <strain evidence="1 2">DSM 15797</strain>
    </source>
</reference>
<keyword evidence="2" id="KW-1185">Reference proteome</keyword>
<proteinExistence type="predicted"/>
<organism evidence="1 2">
    <name type="scientific">Paeniglutamicibacter kerguelensis</name>
    <dbReference type="NCBI Taxonomy" id="254788"/>
    <lineage>
        <taxon>Bacteria</taxon>
        <taxon>Bacillati</taxon>
        <taxon>Actinomycetota</taxon>
        <taxon>Actinomycetes</taxon>
        <taxon>Micrococcales</taxon>
        <taxon>Micrococcaceae</taxon>
        <taxon>Paeniglutamicibacter</taxon>
    </lineage>
</organism>